<feature type="compositionally biased region" description="Polar residues" evidence="1">
    <location>
        <begin position="51"/>
        <end position="77"/>
    </location>
</feature>
<name>A0AA88YMN6_PINIB</name>
<evidence type="ECO:0000313" key="3">
    <source>
        <dbReference type="Proteomes" id="UP001186944"/>
    </source>
</evidence>
<feature type="compositionally biased region" description="Basic and acidic residues" evidence="1">
    <location>
        <begin position="465"/>
        <end position="476"/>
    </location>
</feature>
<feature type="region of interest" description="Disordered" evidence="1">
    <location>
        <begin position="46"/>
        <end position="81"/>
    </location>
</feature>
<reference evidence="2" key="1">
    <citation type="submission" date="2019-08" db="EMBL/GenBank/DDBJ databases">
        <title>The improved chromosome-level genome for the pearl oyster Pinctada fucata martensii using PacBio sequencing and Hi-C.</title>
        <authorList>
            <person name="Zheng Z."/>
        </authorList>
    </citation>
    <scope>NUCLEOTIDE SEQUENCE</scope>
    <source>
        <strain evidence="2">ZZ-2019</strain>
        <tissue evidence="2">Adductor muscle</tissue>
    </source>
</reference>
<dbReference type="EMBL" id="VSWD01000005">
    <property type="protein sequence ID" value="KAK3103902.1"/>
    <property type="molecule type" value="Genomic_DNA"/>
</dbReference>
<feature type="compositionally biased region" description="Polar residues" evidence="1">
    <location>
        <begin position="128"/>
        <end position="138"/>
    </location>
</feature>
<evidence type="ECO:0000313" key="2">
    <source>
        <dbReference type="EMBL" id="KAK3103902.1"/>
    </source>
</evidence>
<keyword evidence="3" id="KW-1185">Reference proteome</keyword>
<comment type="caution">
    <text evidence="2">The sequence shown here is derived from an EMBL/GenBank/DDBJ whole genome shotgun (WGS) entry which is preliminary data.</text>
</comment>
<feature type="compositionally biased region" description="Basic and acidic residues" evidence="1">
    <location>
        <begin position="513"/>
        <end position="525"/>
    </location>
</feature>
<feature type="region of interest" description="Disordered" evidence="1">
    <location>
        <begin position="122"/>
        <end position="144"/>
    </location>
</feature>
<dbReference type="AlphaFoldDB" id="A0AA88YMN6"/>
<proteinExistence type="predicted"/>
<feature type="region of interest" description="Disordered" evidence="1">
    <location>
        <begin position="181"/>
        <end position="202"/>
    </location>
</feature>
<sequence length="540" mass="60937">MNILDDHAECYKHRVCNADFPCNTCRQWSEEKRNIIEKMVDKAKAKRVPTATLTSETDSVPSEGNPTSLPQASSVGSPASHPAPFAGIQYVQNVPPPPFASAPVSSDWQRQQEELINRLLDARIGKQMDSNNNAPSTSEKQRYRRFDRFASSLDQDELQSESLDEGDNLVRSDDILDIDSRSQISDSRSHISDTRSHLSDTSLDQESVAATSVKGHSDFQKFMMKVANTLHIEAENITSDATEYKSYVSNRLVSQSDKVSRSGLPIDGAILNALSEVDQEFQKKGSIKTYRTSDDDKYLVTREHFEKFCSTPKLDENIEEGTVNVGRKSSRKSVYTFKNSQLKSRNNEFWKIDQAARLMLREVSYSSLIVSYLDSVQSQEEKTEGLRALMSVMMSMADVSARIIVGSVAARRSIHIDDLSFKNKATENKLLLQPTLGNKLFCNNYFDILHSSAENLRDAKETQHLIRQPFTKDKSSNESSNKRKHESSYSKDQSSYKRRKSSKTFRDSQSGRSKFEKFSSSRDKGSGNQNQSGFRPNNSK</sequence>
<feature type="compositionally biased region" description="Polar residues" evidence="1">
    <location>
        <begin position="526"/>
        <end position="540"/>
    </location>
</feature>
<gene>
    <name evidence="2" type="ORF">FSP39_022798</name>
</gene>
<accession>A0AA88YMN6</accession>
<organism evidence="2 3">
    <name type="scientific">Pinctada imbricata</name>
    <name type="common">Atlantic pearl-oyster</name>
    <name type="synonym">Pinctada martensii</name>
    <dbReference type="NCBI Taxonomy" id="66713"/>
    <lineage>
        <taxon>Eukaryota</taxon>
        <taxon>Metazoa</taxon>
        <taxon>Spiralia</taxon>
        <taxon>Lophotrochozoa</taxon>
        <taxon>Mollusca</taxon>
        <taxon>Bivalvia</taxon>
        <taxon>Autobranchia</taxon>
        <taxon>Pteriomorphia</taxon>
        <taxon>Pterioida</taxon>
        <taxon>Pterioidea</taxon>
        <taxon>Pteriidae</taxon>
        <taxon>Pinctada</taxon>
    </lineage>
</organism>
<feature type="compositionally biased region" description="Basic and acidic residues" evidence="1">
    <location>
        <begin position="187"/>
        <end position="198"/>
    </location>
</feature>
<protein>
    <submittedName>
        <fullName evidence="2">Uncharacterized protein</fullName>
    </submittedName>
</protein>
<feature type="region of interest" description="Disordered" evidence="1">
    <location>
        <begin position="465"/>
        <end position="540"/>
    </location>
</feature>
<evidence type="ECO:0000256" key="1">
    <source>
        <dbReference type="SAM" id="MobiDB-lite"/>
    </source>
</evidence>
<dbReference type="Proteomes" id="UP001186944">
    <property type="component" value="Unassembled WGS sequence"/>
</dbReference>